<proteinExistence type="predicted"/>
<evidence type="ECO:0000259" key="1">
    <source>
        <dbReference type="Pfam" id="PF18925"/>
    </source>
</evidence>
<evidence type="ECO:0000313" key="3">
    <source>
        <dbReference type="Proteomes" id="UP000254258"/>
    </source>
</evidence>
<dbReference type="InterPro" id="IPR022385">
    <property type="entry name" value="Rhs_assc_core"/>
</dbReference>
<dbReference type="InterPro" id="IPR043732">
    <property type="entry name" value="DUF5675"/>
</dbReference>
<dbReference type="EMBL" id="QRBE01000019">
    <property type="protein sequence ID" value="RDS78975.1"/>
    <property type="molecule type" value="Genomic_DNA"/>
</dbReference>
<protein>
    <submittedName>
        <fullName evidence="2">RHS repeat-associated core domain-containing protein</fullName>
    </submittedName>
</protein>
<dbReference type="PANTHER" id="PTHR32305">
    <property type="match status" value="1"/>
</dbReference>
<sequence>MTIAQLAGSTVGSYIYNALGQRVSKQTGTYPSLFAYDEAGHLISENQNGNYKYYAWLGDLPIATGSAGVWQFVIADQLNTPRVVINAIGRVQWQWSYQENPWGEQGPTTTNGTTYNLRFPGQYYDQETGLFYNGHRDYDSASGREIESDPMGLFGNQISTYDYARNNPLYWIDPSGLDVTITIQRQGYSSTGNSMQSTITVTSDQTSDTYSGYTMENAHAGDNGDKGPIPAGTYDAFLRADHNPNRLELENVPGYQNIQIHNGNYPRDFKGCFGVGNTHRTDFIGDSQNALKSILNIVSEDGTGNISVNVLPPSAPSYVPFDDSLPGPPF</sequence>
<comment type="caution">
    <text evidence="2">The sequence shown here is derived from an EMBL/GenBank/DDBJ whole genome shotgun (WGS) entry which is preliminary data.</text>
</comment>
<evidence type="ECO:0000313" key="2">
    <source>
        <dbReference type="EMBL" id="RDS78975.1"/>
    </source>
</evidence>
<reference evidence="2 3" key="1">
    <citation type="submission" date="2018-07" db="EMBL/GenBank/DDBJ databases">
        <title>Dyella monticola sp. nov. and Dyella psychrodurans sp. nov. isolated from monsoon evergreen broad-leaved forest soil of Dinghu Mountain, China.</title>
        <authorList>
            <person name="Gao Z."/>
            <person name="Qiu L."/>
        </authorList>
    </citation>
    <scope>NUCLEOTIDE SEQUENCE [LARGE SCALE GENOMIC DNA]</scope>
    <source>
        <strain evidence="2 3">4G-K06</strain>
    </source>
</reference>
<dbReference type="InterPro" id="IPR050708">
    <property type="entry name" value="T6SS_VgrG/RHS"/>
</dbReference>
<dbReference type="Pfam" id="PF18925">
    <property type="entry name" value="DUF5675"/>
    <property type="match status" value="1"/>
</dbReference>
<accession>A0A370WSS0</accession>
<gene>
    <name evidence="2" type="ORF">DWU98_20160</name>
</gene>
<keyword evidence="3" id="KW-1185">Reference proteome</keyword>
<name>A0A370WSS0_9GAMM</name>
<dbReference type="RefSeq" id="WP_115497436.1">
    <property type="nucleotide sequence ID" value="NZ_QRBE01000019.1"/>
</dbReference>
<dbReference type="NCBIfam" id="TIGR03696">
    <property type="entry name" value="Rhs_assc_core"/>
    <property type="match status" value="1"/>
</dbReference>
<organism evidence="2 3">
    <name type="scientific">Dyella monticola</name>
    <dbReference type="NCBI Taxonomy" id="1927958"/>
    <lineage>
        <taxon>Bacteria</taxon>
        <taxon>Pseudomonadati</taxon>
        <taxon>Pseudomonadota</taxon>
        <taxon>Gammaproteobacteria</taxon>
        <taxon>Lysobacterales</taxon>
        <taxon>Rhodanobacteraceae</taxon>
        <taxon>Dyella</taxon>
    </lineage>
</organism>
<dbReference type="Proteomes" id="UP000254258">
    <property type="component" value="Unassembled WGS sequence"/>
</dbReference>
<dbReference type="AlphaFoldDB" id="A0A370WSS0"/>
<dbReference type="PANTHER" id="PTHR32305:SF15">
    <property type="entry name" value="PROTEIN RHSA-RELATED"/>
    <property type="match status" value="1"/>
</dbReference>
<dbReference type="Gene3D" id="2.180.10.10">
    <property type="entry name" value="RHS repeat-associated core"/>
    <property type="match status" value="1"/>
</dbReference>
<feature type="domain" description="DUF5675" evidence="1">
    <location>
        <begin position="195"/>
        <end position="299"/>
    </location>
</feature>
<dbReference type="OrthoDB" id="9816400at2"/>